<dbReference type="SUPFAM" id="SSF53254">
    <property type="entry name" value="Phosphoglycerate mutase-like"/>
    <property type="match status" value="1"/>
</dbReference>
<feature type="compositionally biased region" description="Low complexity" evidence="3">
    <location>
        <begin position="703"/>
        <end position="719"/>
    </location>
</feature>
<dbReference type="InterPro" id="IPR029033">
    <property type="entry name" value="His_PPase_superfam"/>
</dbReference>
<gene>
    <name evidence="5" type="ORF">EMWEY_00019680</name>
</gene>
<dbReference type="InterPro" id="IPR050645">
    <property type="entry name" value="Histidine_acid_phosphatase"/>
</dbReference>
<dbReference type="Gene3D" id="3.40.50.1240">
    <property type="entry name" value="Phosphoglycerate mutase-like"/>
    <property type="match status" value="1"/>
</dbReference>
<dbReference type="OrthoDB" id="10257284at2759"/>
<sequence length="719" mass="77947">MSFCCWISSALKGFPSRVFLAVLLVSCSRPDTAAAAVSEAAVASLSAATEFPEYCLKEWTVQEKRSLPPLSAAAKALNLELQQVHALVRHGARAPYDRNCWQWGRAADSDLHKSNSRESSSNNNNNTSNSDTNSSTGSAAGHRHVGPAPDQDALRSDAERCPPVGHHRNADCEAAATEYGGPSKGAHAEEGSPLTSAAAAAADAAEESRPTPSSDVSVEDSRGTSDASSNSSGLLINPQDALSGAAAELGPPWECAFQEELGMNDSRSGQLATPSLLKKYVASPTETGLFRGSCVPSSLLDEGQAQLLHIGAIFNQAYVTPASVTHKQQQQAQQQQQQLVHKLFSAEEFGAAPSRRLFVRSTDISRTLASGAFLLEAFFKNSGVPPHRIQVETYEVTSDPLLSGYASPAVSQLRRQAESSPEFAALTAKHHKTKQELQQHLRLSLEELDALWPEVIVDCALTYVCSGRRNLLPPLLQQNNFALVPELQQINDEITNFWTGWADAAAAAAAAHPLFQELAEKILAPIRNNQQLRQKQQGSNSSRAAPAGSSEQSALHLYMTHDVTLIAVLAALKVYGGVWPPYASVVAFEIYEHFPQQQNSSSINNNSSGRKGTNTHVFRLVYNGKVLTARMPGCTGDALLAPDLCSLEVLIRILLTPPPKPPAPEEEHQQQQQLQLEQQQQEGRGEKGQKPQQRAANCHHPEQQQQPHQLQQLQRQEEM</sequence>
<dbReference type="InterPro" id="IPR000560">
    <property type="entry name" value="His_Pase_clade-2"/>
</dbReference>
<evidence type="ECO:0000256" key="4">
    <source>
        <dbReference type="SAM" id="SignalP"/>
    </source>
</evidence>
<dbReference type="OMA" id="GPPWECA"/>
<organism evidence="5 6">
    <name type="scientific">Eimeria maxima</name>
    <name type="common">Coccidian parasite</name>
    <dbReference type="NCBI Taxonomy" id="5804"/>
    <lineage>
        <taxon>Eukaryota</taxon>
        <taxon>Sar</taxon>
        <taxon>Alveolata</taxon>
        <taxon>Apicomplexa</taxon>
        <taxon>Conoidasida</taxon>
        <taxon>Coccidia</taxon>
        <taxon>Eucoccidiorida</taxon>
        <taxon>Eimeriorina</taxon>
        <taxon>Eimeriidae</taxon>
        <taxon>Eimeria</taxon>
    </lineage>
</organism>
<feature type="region of interest" description="Disordered" evidence="3">
    <location>
        <begin position="109"/>
        <end position="237"/>
    </location>
</feature>
<name>U6M4B9_EIMMA</name>
<dbReference type="AlphaFoldDB" id="U6M4B9"/>
<proteinExistence type="inferred from homology"/>
<evidence type="ECO:0000256" key="1">
    <source>
        <dbReference type="ARBA" id="ARBA00005375"/>
    </source>
</evidence>
<dbReference type="EMBL" id="HG720047">
    <property type="protein sequence ID" value="CDJ59037.1"/>
    <property type="molecule type" value="Genomic_DNA"/>
</dbReference>
<keyword evidence="6" id="KW-1185">Reference proteome</keyword>
<evidence type="ECO:0000256" key="3">
    <source>
        <dbReference type="SAM" id="MobiDB-lite"/>
    </source>
</evidence>
<dbReference type="Proteomes" id="UP000030763">
    <property type="component" value="Unassembled WGS sequence"/>
</dbReference>
<dbReference type="PROSITE" id="PS00616">
    <property type="entry name" value="HIS_ACID_PHOSPHAT_1"/>
    <property type="match status" value="1"/>
</dbReference>
<dbReference type="VEuPathDB" id="ToxoDB:EMWEY_00019680"/>
<evidence type="ECO:0000256" key="2">
    <source>
        <dbReference type="ARBA" id="ARBA00022801"/>
    </source>
</evidence>
<feature type="compositionally biased region" description="Polar residues" evidence="3">
    <location>
        <begin position="224"/>
        <end position="234"/>
    </location>
</feature>
<feature type="signal peptide" evidence="4">
    <location>
        <begin position="1"/>
        <end position="35"/>
    </location>
</feature>
<feature type="compositionally biased region" description="Low complexity" evidence="3">
    <location>
        <begin position="670"/>
        <end position="682"/>
    </location>
</feature>
<reference evidence="5" key="2">
    <citation type="submission" date="2013-10" db="EMBL/GenBank/DDBJ databases">
        <authorList>
            <person name="Aslett M."/>
        </authorList>
    </citation>
    <scope>NUCLEOTIDE SEQUENCE [LARGE SCALE GENOMIC DNA]</scope>
    <source>
        <strain evidence="5">Weybridge</strain>
    </source>
</reference>
<feature type="compositionally biased region" description="Low complexity" evidence="3">
    <location>
        <begin position="117"/>
        <end position="138"/>
    </location>
</feature>
<feature type="chain" id="PRO_5004673263" evidence="4">
    <location>
        <begin position="36"/>
        <end position="719"/>
    </location>
</feature>
<reference evidence="5" key="1">
    <citation type="submission" date="2013-10" db="EMBL/GenBank/DDBJ databases">
        <title>Genomic analysis of the causative agents of coccidiosis in chickens.</title>
        <authorList>
            <person name="Reid A.J."/>
            <person name="Blake D."/>
            <person name="Billington K."/>
            <person name="Browne H."/>
            <person name="Dunn M."/>
            <person name="Hung S."/>
            <person name="Kawahara F."/>
            <person name="Miranda-Saavedra D."/>
            <person name="Mourier T."/>
            <person name="Nagra H."/>
            <person name="Otto T.D."/>
            <person name="Rawlings N."/>
            <person name="Sanchez A."/>
            <person name="Sanders M."/>
            <person name="Subramaniam C."/>
            <person name="Tay Y."/>
            <person name="Dear P."/>
            <person name="Doerig C."/>
            <person name="Gruber A."/>
            <person name="Parkinson J."/>
            <person name="Shirley M."/>
            <person name="Wan K.L."/>
            <person name="Berriman M."/>
            <person name="Tomley F."/>
            <person name="Pain A."/>
        </authorList>
    </citation>
    <scope>NUCLEOTIDE SEQUENCE [LARGE SCALE GENOMIC DNA]</scope>
    <source>
        <strain evidence="5">Weybridge</strain>
    </source>
</reference>
<dbReference type="PANTHER" id="PTHR11567:SF110">
    <property type="entry name" value="2-PHOSPHOXYLOSE PHOSPHATASE 1"/>
    <property type="match status" value="1"/>
</dbReference>
<comment type="similarity">
    <text evidence="1">Belongs to the histidine acid phosphatase family.</text>
</comment>
<feature type="region of interest" description="Disordered" evidence="3">
    <location>
        <begin position="656"/>
        <end position="719"/>
    </location>
</feature>
<dbReference type="GeneID" id="25335954"/>
<keyword evidence="4" id="KW-0732">Signal</keyword>
<protein>
    <submittedName>
        <fullName evidence="5">Histidine acid phosphatase domain containing protein, putative</fullName>
    </submittedName>
</protein>
<dbReference type="Pfam" id="PF00328">
    <property type="entry name" value="His_Phos_2"/>
    <property type="match status" value="1"/>
</dbReference>
<dbReference type="GO" id="GO:0016791">
    <property type="term" value="F:phosphatase activity"/>
    <property type="evidence" value="ECO:0007669"/>
    <property type="project" value="TreeGrafter"/>
</dbReference>
<dbReference type="InterPro" id="IPR033379">
    <property type="entry name" value="Acid_Pase_AS"/>
</dbReference>
<dbReference type="PANTHER" id="PTHR11567">
    <property type="entry name" value="ACID PHOSPHATASE-RELATED"/>
    <property type="match status" value="1"/>
</dbReference>
<evidence type="ECO:0000313" key="5">
    <source>
        <dbReference type="EMBL" id="CDJ59037.1"/>
    </source>
</evidence>
<evidence type="ECO:0000313" key="6">
    <source>
        <dbReference type="Proteomes" id="UP000030763"/>
    </source>
</evidence>
<dbReference type="RefSeq" id="XP_013335685.1">
    <property type="nucleotide sequence ID" value="XM_013480231.1"/>
</dbReference>
<accession>U6M4B9</accession>
<keyword evidence="2" id="KW-0378">Hydrolase</keyword>